<comment type="caution">
    <text evidence="1">The sequence shown here is derived from an EMBL/GenBank/DDBJ whole genome shotgun (WGS) entry which is preliminary data.</text>
</comment>
<dbReference type="Proteomes" id="UP001064048">
    <property type="component" value="Chromosome 9"/>
</dbReference>
<proteinExistence type="predicted"/>
<keyword evidence="2" id="KW-1185">Reference proteome</keyword>
<gene>
    <name evidence="1" type="ORF">MSG28_005822</name>
</gene>
<organism evidence="1 2">
    <name type="scientific">Choristoneura fumiferana</name>
    <name type="common">Spruce budworm moth</name>
    <name type="synonym">Archips fumiferana</name>
    <dbReference type="NCBI Taxonomy" id="7141"/>
    <lineage>
        <taxon>Eukaryota</taxon>
        <taxon>Metazoa</taxon>
        <taxon>Ecdysozoa</taxon>
        <taxon>Arthropoda</taxon>
        <taxon>Hexapoda</taxon>
        <taxon>Insecta</taxon>
        <taxon>Pterygota</taxon>
        <taxon>Neoptera</taxon>
        <taxon>Endopterygota</taxon>
        <taxon>Lepidoptera</taxon>
        <taxon>Glossata</taxon>
        <taxon>Ditrysia</taxon>
        <taxon>Tortricoidea</taxon>
        <taxon>Tortricidae</taxon>
        <taxon>Tortricinae</taxon>
        <taxon>Choristoneura</taxon>
    </lineage>
</organism>
<name>A0ACC0L1J3_CHOFU</name>
<accession>A0ACC0L1J3</accession>
<evidence type="ECO:0000313" key="1">
    <source>
        <dbReference type="EMBL" id="KAI8442251.1"/>
    </source>
</evidence>
<reference evidence="1 2" key="1">
    <citation type="journal article" date="2022" name="Genome Biol. Evol.">
        <title>The Spruce Budworm Genome: Reconstructing the Evolutionary History of Antifreeze Proteins.</title>
        <authorList>
            <person name="Beliveau C."/>
            <person name="Gagne P."/>
            <person name="Picq S."/>
            <person name="Vernygora O."/>
            <person name="Keeling C.I."/>
            <person name="Pinkney K."/>
            <person name="Doucet D."/>
            <person name="Wen F."/>
            <person name="Johnston J.S."/>
            <person name="Maaroufi H."/>
            <person name="Boyle B."/>
            <person name="Laroche J."/>
            <person name="Dewar K."/>
            <person name="Juretic N."/>
            <person name="Blackburn G."/>
            <person name="Nisole A."/>
            <person name="Brunet B."/>
            <person name="Brandao M."/>
            <person name="Lumley L."/>
            <person name="Duan J."/>
            <person name="Quan G."/>
            <person name="Lucarotti C.J."/>
            <person name="Roe A.D."/>
            <person name="Sperling F.A.H."/>
            <person name="Levesque R.C."/>
            <person name="Cusson M."/>
        </authorList>
    </citation>
    <scope>NUCLEOTIDE SEQUENCE [LARGE SCALE GENOMIC DNA]</scope>
    <source>
        <strain evidence="1">Glfc:IPQL:Cfum</strain>
    </source>
</reference>
<sequence length="645" mass="73999">MDLGIQLAALIICACAVSSEDIPDLEDSIPRFEQICDLFAKDSYFRPNHLVEGKRWRIYYTWNIEMRDRCVDMTFEWATVAATQRLWSDMHEYLETEPPWEAALLLMTMGSRDHQMMLFPDQGPAGRMLGVPNVRRDAMPNCPYLAFALKVVEPGYLGIMNCKQRYAFALAPLAEAAARLMFQSPLGRSHLTRPKPVQQTYEEDDIDDDEMELERLVRVQVNMQQRLLVLLYLSTFIEAKRSNHLWQPQSSTMKPKTYAHPVPVDFINIGKEGIMDPRVGQKQPLDSLALDLRYPNSPEEEVTMLQKADPRNVIRISKGKKYQVPQIDLSEYPTGKFNPYYNEQQREPAKTELVNVKMPMPFDFEMLQAMNVALPNIYKDNLAKTEALFKSKPQDVPEDQKENIEAPLSDPIPIAFKADDFFPLDSFDLKTGASGDVDKWTTCDEFAKNARFHPREVAGVVWVPFFVWSPNNFPSAIDFKFTYPTVKLVQEYRTIYGPYLNESIDWNQPMLLLKSWMEMLLVAGDRKGLFYAIPKASTDQIRNATGLPQFVTLRMKMIDPLPYLALMVCDEHFAMILAVSGEEPAFEDMAAEADKLGFRGIGMPVVKDEEATIAKTPDETLNRMLEATAYRRHKSPFFSDDPYFT</sequence>
<protein>
    <submittedName>
        <fullName evidence="1">Uncharacterized protein</fullName>
    </submittedName>
</protein>
<dbReference type="EMBL" id="CM046109">
    <property type="protein sequence ID" value="KAI8442251.1"/>
    <property type="molecule type" value="Genomic_DNA"/>
</dbReference>
<evidence type="ECO:0000313" key="2">
    <source>
        <dbReference type="Proteomes" id="UP001064048"/>
    </source>
</evidence>